<evidence type="ECO:0000256" key="6">
    <source>
        <dbReference type="ARBA" id="ARBA00022949"/>
    </source>
</evidence>
<dbReference type="GO" id="GO:0035735">
    <property type="term" value="P:intraciliary transport involved in cilium assembly"/>
    <property type="evidence" value="ECO:0007669"/>
    <property type="project" value="TreeGrafter"/>
</dbReference>
<dbReference type="OrthoDB" id="312015at2759"/>
<reference evidence="11" key="1">
    <citation type="submission" date="2013-08" db="EMBL/GenBank/DDBJ databases">
        <title>Gene expansion shapes genome architecture in the human pathogen Lichtheimia corymbifera: an evolutionary genomics analysis in the ancient terrestrial Mucorales (Mucoromycotina).</title>
        <authorList>
            <person name="Schwartze V.U."/>
            <person name="Winter S."/>
            <person name="Shelest E."/>
            <person name="Marcet-Houben M."/>
            <person name="Horn F."/>
            <person name="Wehner S."/>
            <person name="Hoffmann K."/>
            <person name="Riege K."/>
            <person name="Sammeth M."/>
            <person name="Nowrousian M."/>
            <person name="Valiante V."/>
            <person name="Linde J."/>
            <person name="Jacobsen I.D."/>
            <person name="Marz M."/>
            <person name="Brakhage A.A."/>
            <person name="Gabaldon T."/>
            <person name="Bocker S."/>
            <person name="Voigt K."/>
        </authorList>
    </citation>
    <scope>NUCLEOTIDE SEQUENCE [LARGE SCALE GENOMIC DNA]</scope>
    <source>
        <strain evidence="11">FSU 9682</strain>
    </source>
</reference>
<comment type="caution">
    <text evidence="11">The sequence shown here is derived from an EMBL/GenBank/DDBJ whole genome shotgun (WGS) entry which is preliminary data.</text>
</comment>
<dbReference type="VEuPathDB" id="FungiDB:LCOR_08926.1"/>
<protein>
    <recommendedName>
        <fullName evidence="13">Afadin and alpha-actinin-binding-domain-containing protein</fullName>
    </recommendedName>
</protein>
<dbReference type="InterPro" id="IPR052300">
    <property type="entry name" value="Adhesion_Centrosome_assoc"/>
</dbReference>
<dbReference type="InterPro" id="IPR021622">
    <property type="entry name" value="Afadin/alpha-actinin-bd"/>
</dbReference>
<comment type="similarity">
    <text evidence="3">Belongs to the ADIP family.</text>
</comment>
<dbReference type="PANTHER" id="PTHR46507:SF4">
    <property type="entry name" value="SSX FAMILY MEMBER 2 INTERACTING PROTEIN"/>
    <property type="match status" value="1"/>
</dbReference>
<evidence type="ECO:0008006" key="13">
    <source>
        <dbReference type="Google" id="ProtNLM"/>
    </source>
</evidence>
<feature type="coiled-coil region" evidence="9">
    <location>
        <begin position="89"/>
        <end position="144"/>
    </location>
</feature>
<comment type="subcellular location">
    <subcellularLocation>
        <location evidence="1">Cell junction</location>
    </subcellularLocation>
    <subcellularLocation>
        <location evidence="2">Cytoplasm</location>
        <location evidence="2">Cytoskeleton</location>
        <location evidence="2">Microtubule organizing center</location>
        <location evidence="2">Centrosome</location>
    </subcellularLocation>
</comment>
<feature type="region of interest" description="Disordered" evidence="10">
    <location>
        <begin position="458"/>
        <end position="508"/>
    </location>
</feature>
<evidence type="ECO:0000256" key="9">
    <source>
        <dbReference type="SAM" id="Coils"/>
    </source>
</evidence>
<gene>
    <name evidence="11" type="ORF">LCOR_08926.1</name>
</gene>
<feature type="region of interest" description="Disordered" evidence="10">
    <location>
        <begin position="205"/>
        <end position="225"/>
    </location>
</feature>
<keyword evidence="7 9" id="KW-0175">Coiled coil</keyword>
<organism evidence="11 12">
    <name type="scientific">Lichtheimia corymbifera JMRC:FSU:9682</name>
    <dbReference type="NCBI Taxonomy" id="1263082"/>
    <lineage>
        <taxon>Eukaryota</taxon>
        <taxon>Fungi</taxon>
        <taxon>Fungi incertae sedis</taxon>
        <taxon>Mucoromycota</taxon>
        <taxon>Mucoromycotina</taxon>
        <taxon>Mucoromycetes</taxon>
        <taxon>Mucorales</taxon>
        <taxon>Lichtheimiaceae</taxon>
        <taxon>Lichtheimia</taxon>
    </lineage>
</organism>
<dbReference type="Pfam" id="PF11559">
    <property type="entry name" value="ADIP"/>
    <property type="match status" value="1"/>
</dbReference>
<dbReference type="GO" id="GO:0007155">
    <property type="term" value="P:cell adhesion"/>
    <property type="evidence" value="ECO:0007669"/>
    <property type="project" value="UniProtKB-KW"/>
</dbReference>
<feature type="region of interest" description="Disordered" evidence="10">
    <location>
        <begin position="1"/>
        <end position="30"/>
    </location>
</feature>
<sequence>MDIIDDRSFSLGSLEPPLSPALENEPTGLTATTTNKNELCSPSNLASTANYVNILLTAHNYPAPLIFDSNNDQDTCNIVNCLYTLLKDKQRDDEHRAELERRVAELEQGHQELESKLEKSRQDLDQSRRECIQLKAKVDSANKKAKAEADKRRAITTELTQAKHNMQYIKAQYAHDTRKHEQEQAKTRERLYKLMDEKQKANVPSMVINDPFPGSASYSKDSEEVSEERAMYTDLLRKSSDREKSALREADTFRKIVVDIYSTVSDLLSRQIRNYKDTFPSTKNDKGERDYPLLQLPLEIAGSTAIDRVHDLLARLKEEWNRQIDMRKVYSEEDMAEKDEMISRLEESNDELVDTLKTCLEACDRKVQMYMRFADGAFFDNTHPNANAELSDSESSVYEDATSENKLRQLLSRAKAEQRKVTEAAIKLGDDRKKLEAERWAFDEMKRTLVMQDLLSGDGQDLQRNRRHSQTLNNGNPRKRHRIANNDPLSPLHPNHLPTTSSPSSYRV</sequence>
<name>A0A068S7W2_9FUNG</name>
<evidence type="ECO:0000256" key="1">
    <source>
        <dbReference type="ARBA" id="ARBA00004282"/>
    </source>
</evidence>
<evidence type="ECO:0000256" key="10">
    <source>
        <dbReference type="SAM" id="MobiDB-lite"/>
    </source>
</evidence>
<evidence type="ECO:0000256" key="8">
    <source>
        <dbReference type="ARBA" id="ARBA00023212"/>
    </source>
</evidence>
<dbReference type="Proteomes" id="UP000027586">
    <property type="component" value="Unassembled WGS sequence"/>
</dbReference>
<feature type="compositionally biased region" description="Polar residues" evidence="10">
    <location>
        <begin position="497"/>
        <end position="508"/>
    </location>
</feature>
<keyword evidence="4" id="KW-0963">Cytoplasm</keyword>
<keyword evidence="5" id="KW-0130">Cell adhesion</keyword>
<dbReference type="EMBL" id="CBTN010000052">
    <property type="protein sequence ID" value="CDH58045.1"/>
    <property type="molecule type" value="Genomic_DNA"/>
</dbReference>
<dbReference type="AlphaFoldDB" id="A0A068S7W2"/>
<evidence type="ECO:0000256" key="7">
    <source>
        <dbReference type="ARBA" id="ARBA00023054"/>
    </source>
</evidence>
<evidence type="ECO:0000313" key="12">
    <source>
        <dbReference type="Proteomes" id="UP000027586"/>
    </source>
</evidence>
<evidence type="ECO:0000256" key="5">
    <source>
        <dbReference type="ARBA" id="ARBA00022889"/>
    </source>
</evidence>
<dbReference type="STRING" id="1263082.A0A068S7W2"/>
<evidence type="ECO:0000256" key="3">
    <source>
        <dbReference type="ARBA" id="ARBA00009291"/>
    </source>
</evidence>
<dbReference type="PANTHER" id="PTHR46507">
    <property type="entry name" value="AFADIN- AND ALPHA-ACTININ-BINDING PROTEIN"/>
    <property type="match status" value="1"/>
</dbReference>
<evidence type="ECO:0000256" key="4">
    <source>
        <dbReference type="ARBA" id="ARBA00022490"/>
    </source>
</evidence>
<evidence type="ECO:0000256" key="2">
    <source>
        <dbReference type="ARBA" id="ARBA00004300"/>
    </source>
</evidence>
<evidence type="ECO:0000313" key="11">
    <source>
        <dbReference type="EMBL" id="CDH58045.1"/>
    </source>
</evidence>
<keyword evidence="8" id="KW-0206">Cytoskeleton</keyword>
<dbReference type="GO" id="GO:0036064">
    <property type="term" value="C:ciliary basal body"/>
    <property type="evidence" value="ECO:0007669"/>
    <property type="project" value="TreeGrafter"/>
</dbReference>
<accession>A0A068S7W2</accession>
<keyword evidence="6" id="KW-0965">Cell junction</keyword>
<keyword evidence="12" id="KW-1185">Reference proteome</keyword>
<proteinExistence type="inferred from homology"/>